<name>A0ABV5JHM3_9RHOB</name>
<feature type="domain" description="CENP-V/GFA" evidence="5">
    <location>
        <begin position="1"/>
        <end position="115"/>
    </location>
</feature>
<keyword evidence="2" id="KW-0479">Metal-binding</keyword>
<evidence type="ECO:0000256" key="1">
    <source>
        <dbReference type="ARBA" id="ARBA00005495"/>
    </source>
</evidence>
<evidence type="ECO:0000256" key="3">
    <source>
        <dbReference type="ARBA" id="ARBA00022833"/>
    </source>
</evidence>
<dbReference type="InterPro" id="IPR011057">
    <property type="entry name" value="Mss4-like_sf"/>
</dbReference>
<gene>
    <name evidence="6" type="ORF">ACFFUT_14320</name>
</gene>
<evidence type="ECO:0000313" key="6">
    <source>
        <dbReference type="EMBL" id="MFB9232965.1"/>
    </source>
</evidence>
<keyword evidence="4" id="KW-0456">Lyase</keyword>
<evidence type="ECO:0000259" key="5">
    <source>
        <dbReference type="PROSITE" id="PS51891"/>
    </source>
</evidence>
<comment type="similarity">
    <text evidence="1">Belongs to the Gfa family.</text>
</comment>
<dbReference type="SUPFAM" id="SSF51316">
    <property type="entry name" value="Mss4-like"/>
    <property type="match status" value="1"/>
</dbReference>
<dbReference type="InterPro" id="IPR006913">
    <property type="entry name" value="CENP-V/GFA"/>
</dbReference>
<proteinExistence type="inferred from homology"/>
<keyword evidence="3" id="KW-0862">Zinc</keyword>
<dbReference type="Proteomes" id="UP001589683">
    <property type="component" value="Unassembled WGS sequence"/>
</dbReference>
<dbReference type="Gene3D" id="3.90.1590.10">
    <property type="entry name" value="glutathione-dependent formaldehyde- activating enzyme (gfa)"/>
    <property type="match status" value="1"/>
</dbReference>
<keyword evidence="7" id="KW-1185">Reference proteome</keyword>
<sequence length="141" mass="15505">MQGHCLCGAVRLSFEPKQPELHACHCEMCRRWTGSAFVEIDAKPGSLTYEGPVKSFASSDWAERAWCDTCGSTLWYRLTLPGHDHYSIAAGLVDDAGGLELTKEIYIDVKPAGYSFAGEHELKTKAEVEAMFASFPEGAKE</sequence>
<dbReference type="PANTHER" id="PTHR33337:SF40">
    <property type="entry name" value="CENP-V_GFA DOMAIN-CONTAINING PROTEIN-RELATED"/>
    <property type="match status" value="1"/>
</dbReference>
<dbReference type="EMBL" id="JBHMEA010000044">
    <property type="protein sequence ID" value="MFB9232965.1"/>
    <property type="molecule type" value="Genomic_DNA"/>
</dbReference>
<reference evidence="6 7" key="1">
    <citation type="submission" date="2024-09" db="EMBL/GenBank/DDBJ databases">
        <authorList>
            <person name="Sun Q."/>
            <person name="Mori K."/>
        </authorList>
    </citation>
    <scope>NUCLEOTIDE SEQUENCE [LARGE SCALE GENOMIC DNA]</scope>
    <source>
        <strain evidence="6 7">CECT 8726</strain>
    </source>
</reference>
<evidence type="ECO:0000313" key="7">
    <source>
        <dbReference type="Proteomes" id="UP001589683"/>
    </source>
</evidence>
<dbReference type="PROSITE" id="PS51891">
    <property type="entry name" value="CENP_V_GFA"/>
    <property type="match status" value="1"/>
</dbReference>
<evidence type="ECO:0000256" key="4">
    <source>
        <dbReference type="ARBA" id="ARBA00023239"/>
    </source>
</evidence>
<organism evidence="6 7">
    <name type="scientific">Pseudohalocynthiibacter aestuariivivens</name>
    <dbReference type="NCBI Taxonomy" id="1591409"/>
    <lineage>
        <taxon>Bacteria</taxon>
        <taxon>Pseudomonadati</taxon>
        <taxon>Pseudomonadota</taxon>
        <taxon>Alphaproteobacteria</taxon>
        <taxon>Rhodobacterales</taxon>
        <taxon>Paracoccaceae</taxon>
        <taxon>Pseudohalocynthiibacter</taxon>
    </lineage>
</organism>
<evidence type="ECO:0000256" key="2">
    <source>
        <dbReference type="ARBA" id="ARBA00022723"/>
    </source>
</evidence>
<comment type="caution">
    <text evidence="6">The sequence shown here is derived from an EMBL/GenBank/DDBJ whole genome shotgun (WGS) entry which is preliminary data.</text>
</comment>
<protein>
    <submittedName>
        <fullName evidence="6">GFA family protein</fullName>
    </submittedName>
</protein>
<dbReference type="Pfam" id="PF04828">
    <property type="entry name" value="GFA"/>
    <property type="match status" value="1"/>
</dbReference>
<accession>A0ABV5JHM3</accession>
<dbReference type="PANTHER" id="PTHR33337">
    <property type="entry name" value="GFA DOMAIN-CONTAINING PROTEIN"/>
    <property type="match status" value="1"/>
</dbReference>
<dbReference type="RefSeq" id="WP_213887035.1">
    <property type="nucleotide sequence ID" value="NZ_JAGFNU010000001.1"/>
</dbReference>